<evidence type="ECO:0000313" key="3">
    <source>
        <dbReference type="Proteomes" id="UP001497457"/>
    </source>
</evidence>
<name>A0ABC8W152_9POAL</name>
<organism evidence="2 3">
    <name type="scientific">Urochloa decumbens</name>
    <dbReference type="NCBI Taxonomy" id="240449"/>
    <lineage>
        <taxon>Eukaryota</taxon>
        <taxon>Viridiplantae</taxon>
        <taxon>Streptophyta</taxon>
        <taxon>Embryophyta</taxon>
        <taxon>Tracheophyta</taxon>
        <taxon>Spermatophyta</taxon>
        <taxon>Magnoliopsida</taxon>
        <taxon>Liliopsida</taxon>
        <taxon>Poales</taxon>
        <taxon>Poaceae</taxon>
        <taxon>PACMAD clade</taxon>
        <taxon>Panicoideae</taxon>
        <taxon>Panicodae</taxon>
        <taxon>Paniceae</taxon>
        <taxon>Melinidinae</taxon>
        <taxon>Urochloa</taxon>
    </lineage>
</organism>
<feature type="region of interest" description="Disordered" evidence="1">
    <location>
        <begin position="62"/>
        <end position="93"/>
    </location>
</feature>
<evidence type="ECO:0000256" key="1">
    <source>
        <dbReference type="SAM" id="MobiDB-lite"/>
    </source>
</evidence>
<gene>
    <name evidence="2" type="ORF">URODEC1_LOCUS9029</name>
</gene>
<reference evidence="2 3" key="2">
    <citation type="submission" date="2024-10" db="EMBL/GenBank/DDBJ databases">
        <authorList>
            <person name="Ryan C."/>
        </authorList>
    </citation>
    <scope>NUCLEOTIDE SEQUENCE [LARGE SCALE GENOMIC DNA]</scope>
</reference>
<dbReference type="AlphaFoldDB" id="A0ABC8W152"/>
<keyword evidence="3" id="KW-1185">Reference proteome</keyword>
<dbReference type="EMBL" id="OZ075121">
    <property type="protein sequence ID" value="CAL4900979.1"/>
    <property type="molecule type" value="Genomic_DNA"/>
</dbReference>
<evidence type="ECO:0000313" key="2">
    <source>
        <dbReference type="EMBL" id="CAL4900979.1"/>
    </source>
</evidence>
<proteinExistence type="predicted"/>
<dbReference type="Proteomes" id="UP001497457">
    <property type="component" value="Chromosome 11b"/>
</dbReference>
<accession>A0ABC8W152</accession>
<sequence>MQLPITAQPAGLALNPLKPIAARRTVPSRASYERLLRRRRTNHPSQLHAPCFVRRMGHRPCPVARTKARDDGEAEPEPQPQAPAKEGEEEAAVERSRGGRSLAYQIFEAVYLCAYVLSWRIGELIAANAQDAVERLRRYVLGKFNRKR</sequence>
<protein>
    <submittedName>
        <fullName evidence="2">Uncharacterized protein</fullName>
    </submittedName>
</protein>
<reference evidence="3" key="1">
    <citation type="submission" date="2024-06" db="EMBL/GenBank/DDBJ databases">
        <authorList>
            <person name="Ryan C."/>
        </authorList>
    </citation>
    <scope>NUCLEOTIDE SEQUENCE [LARGE SCALE GENOMIC DNA]</scope>
</reference>